<dbReference type="Proteomes" id="UP001603857">
    <property type="component" value="Unassembled WGS sequence"/>
</dbReference>
<evidence type="ECO:0000259" key="2">
    <source>
        <dbReference type="Pfam" id="PF05028"/>
    </source>
</evidence>
<feature type="domain" description="PARG catalytic Macro" evidence="2">
    <location>
        <begin position="5"/>
        <end position="46"/>
    </location>
</feature>
<evidence type="ECO:0000313" key="4">
    <source>
        <dbReference type="Proteomes" id="UP001603857"/>
    </source>
</evidence>
<proteinExistence type="predicted"/>
<evidence type="ECO:0000256" key="1">
    <source>
        <dbReference type="SAM" id="MobiDB-lite"/>
    </source>
</evidence>
<dbReference type="AlphaFoldDB" id="A0ABD1NIQ6"/>
<sequence>MVQDNNIGVTTGNWGCDTSKRDLEVNTMIQWLATSQESSLIFHVIFAVSSIRDEIFAMDFVLDSLSRVVYFEDHEDVVRLKLELASAFNNHSGGRIIAIKEKRYGVAVFLRGKADVGLIDNVLREKKENLKENSQGEPRENQENPDRLSSSIQVKRVGNLTLGVDLYVGCQSWLCSANSLKAPCFWNSLALGRRT</sequence>
<keyword evidence="4" id="KW-1185">Reference proteome</keyword>
<feature type="region of interest" description="Disordered" evidence="1">
    <location>
        <begin position="129"/>
        <end position="149"/>
    </location>
</feature>
<dbReference type="Pfam" id="PF05028">
    <property type="entry name" value="PARG_cat_C"/>
    <property type="match status" value="1"/>
</dbReference>
<gene>
    <name evidence="3" type="ORF">Fmac_002010</name>
</gene>
<reference evidence="3 4" key="1">
    <citation type="submission" date="2024-08" db="EMBL/GenBank/DDBJ databases">
        <title>Insights into the chromosomal genome structure of Flemingia macrophylla.</title>
        <authorList>
            <person name="Ding Y."/>
            <person name="Zhao Y."/>
            <person name="Bi W."/>
            <person name="Wu M."/>
            <person name="Zhao G."/>
            <person name="Gong Y."/>
            <person name="Li W."/>
            <person name="Zhang P."/>
        </authorList>
    </citation>
    <scope>NUCLEOTIDE SEQUENCE [LARGE SCALE GENOMIC DNA]</scope>
    <source>
        <strain evidence="3">DYQJB</strain>
        <tissue evidence="3">Leaf</tissue>
    </source>
</reference>
<name>A0ABD1NIQ6_9FABA</name>
<protein>
    <recommendedName>
        <fullName evidence="2">PARG catalytic Macro domain-containing protein</fullName>
    </recommendedName>
</protein>
<accession>A0ABD1NIQ6</accession>
<dbReference type="EMBL" id="JBGMDY010000001">
    <property type="protein sequence ID" value="KAL2348010.1"/>
    <property type="molecule type" value="Genomic_DNA"/>
</dbReference>
<organism evidence="3 4">
    <name type="scientific">Flemingia macrophylla</name>
    <dbReference type="NCBI Taxonomy" id="520843"/>
    <lineage>
        <taxon>Eukaryota</taxon>
        <taxon>Viridiplantae</taxon>
        <taxon>Streptophyta</taxon>
        <taxon>Embryophyta</taxon>
        <taxon>Tracheophyta</taxon>
        <taxon>Spermatophyta</taxon>
        <taxon>Magnoliopsida</taxon>
        <taxon>eudicotyledons</taxon>
        <taxon>Gunneridae</taxon>
        <taxon>Pentapetalae</taxon>
        <taxon>rosids</taxon>
        <taxon>fabids</taxon>
        <taxon>Fabales</taxon>
        <taxon>Fabaceae</taxon>
        <taxon>Papilionoideae</taxon>
        <taxon>50 kb inversion clade</taxon>
        <taxon>NPAAA clade</taxon>
        <taxon>indigoferoid/millettioid clade</taxon>
        <taxon>Phaseoleae</taxon>
        <taxon>Flemingia</taxon>
    </lineage>
</organism>
<comment type="caution">
    <text evidence="3">The sequence shown here is derived from an EMBL/GenBank/DDBJ whole genome shotgun (WGS) entry which is preliminary data.</text>
</comment>
<feature type="compositionally biased region" description="Basic and acidic residues" evidence="1">
    <location>
        <begin position="137"/>
        <end position="146"/>
    </location>
</feature>
<evidence type="ECO:0000313" key="3">
    <source>
        <dbReference type="EMBL" id="KAL2348010.1"/>
    </source>
</evidence>
<dbReference type="InterPro" id="IPR046372">
    <property type="entry name" value="PARG_cat_C"/>
</dbReference>